<comment type="subcellular location">
    <subcellularLocation>
        <location evidence="1 14">Cell outer membrane</location>
        <topology evidence="1 14">Multi-pass membrane protein</topology>
    </subcellularLocation>
</comment>
<dbReference type="InterPro" id="IPR011662">
    <property type="entry name" value="Secretin/TonB_short_N"/>
</dbReference>
<evidence type="ECO:0000256" key="12">
    <source>
        <dbReference type="ARBA" id="ARBA00023170"/>
    </source>
</evidence>
<evidence type="ECO:0000256" key="10">
    <source>
        <dbReference type="ARBA" id="ARBA00023077"/>
    </source>
</evidence>
<evidence type="ECO:0000256" key="17">
    <source>
        <dbReference type="SAM" id="SignalP"/>
    </source>
</evidence>
<keyword evidence="10 16" id="KW-0798">TonB box</keyword>
<gene>
    <name evidence="19" type="ORF">A5892_03095</name>
</gene>
<evidence type="ECO:0000313" key="20">
    <source>
        <dbReference type="Proteomes" id="UP000077875"/>
    </source>
</evidence>
<evidence type="ECO:0000256" key="6">
    <source>
        <dbReference type="ARBA" id="ARBA00022692"/>
    </source>
</evidence>
<dbReference type="NCBIfam" id="TIGR01783">
    <property type="entry name" value="TonB-siderophor"/>
    <property type="match status" value="1"/>
</dbReference>
<dbReference type="InterPro" id="IPR010105">
    <property type="entry name" value="TonB_sidphr_rcpt"/>
</dbReference>
<keyword evidence="11 14" id="KW-0472">Membrane</keyword>
<evidence type="ECO:0000256" key="14">
    <source>
        <dbReference type="PROSITE-ProRule" id="PRU01360"/>
    </source>
</evidence>
<dbReference type="InterPro" id="IPR010917">
    <property type="entry name" value="TonB_rcpt_CS"/>
</dbReference>
<evidence type="ECO:0000256" key="15">
    <source>
        <dbReference type="PROSITE-ProRule" id="PRU10144"/>
    </source>
</evidence>
<protein>
    <submittedName>
        <fullName evidence="19">Ferrioxamine B receptor</fullName>
    </submittedName>
</protein>
<dbReference type="InterPro" id="IPR039426">
    <property type="entry name" value="TonB-dep_rcpt-like"/>
</dbReference>
<dbReference type="Gene3D" id="2.170.130.10">
    <property type="entry name" value="TonB-dependent receptor, plug domain"/>
    <property type="match status" value="1"/>
</dbReference>
<dbReference type="KEGG" id="haa:A5892_03095"/>
<dbReference type="FunFam" id="2.40.170.20:FF:000005">
    <property type="entry name" value="TonB-dependent siderophore receptor"/>
    <property type="match status" value="1"/>
</dbReference>
<keyword evidence="13 14" id="KW-0998">Cell outer membrane</keyword>
<evidence type="ECO:0000256" key="4">
    <source>
        <dbReference type="ARBA" id="ARBA00022452"/>
    </source>
</evidence>
<accession>A0A172YBF6</accession>
<dbReference type="GO" id="GO:0009279">
    <property type="term" value="C:cell outer membrane"/>
    <property type="evidence" value="ECO:0007669"/>
    <property type="project" value="UniProtKB-SubCell"/>
</dbReference>
<feature type="chain" id="PRO_5008004552" evidence="17">
    <location>
        <begin position="35"/>
        <end position="800"/>
    </location>
</feature>
<feature type="domain" description="Secretin/TonB short N-terminal" evidence="18">
    <location>
        <begin position="57"/>
        <end position="108"/>
    </location>
</feature>
<dbReference type="Gene3D" id="2.40.170.20">
    <property type="entry name" value="TonB-dependent receptor, beta-barrel domain"/>
    <property type="match status" value="1"/>
</dbReference>
<sequence>MAVYPFGCSVAFAGRPLLALGLASALCLASPVHAESVTIPPGALDASLIRFGSVTGVMVVADARLTSAKRSAGASVGEDPGETLARLLEGTGLVAEGDPKRGYRLVEAAQAQGERFDTLTVTGQSSDEWERVSGYTSNASRAATKTPTALVETPQSISVIGRAQLDAQGSNSISQALRYTPGVFSEQIGATDRYDYAVMRGFSDGSIDNVFLDGLKSMGDAGGYNSIQIDPFFLERIDVIKGPSSVLYGNSSPGGLVALTSKKPLLEPYRHVEFRFGTQGRKGTAFDFSAPLDRAGTLAYRLVGLAEQTDTQFDAVDPHKRFTLAPSLSWTPDENTFLNLQAYLQHEPGNSYHSGVPADGAVNAHNGKRISRHFFDGDPESDRFERDQTMLAYQFGHRFNDIWSVRQNFRYLHSKVDLRQVYGYGWVNGDSDLLNRYYSGGQESLDAYAIDNIVQADFSTGPLEHTLLMGLDYQWRRNDVGWQGGTASPIDPFAPDYSQPADVEITSNTRYRRDLRQTGIYLQDQIELGGWRFSLGGRQDWVETEVADRDAGTAVSDEPSHFSGRAGVLYAFDNGLSPYLSYSESFSPSSAYDADGQLLEPTEGRQWETGLKYQRPGSDDLYSIALFHIEQENVAAKRPEESFYRAVGEIRSQGVELEANTALSERWRLLASYAFTDVEYRRTLDGTEGNTPYQAPRHQASIWSDYRFDQGSLAGLQLGAGVRYIGGIWADAENTLELASYTLVDASVGYDFQRLGAPGLNLRLNLNNLFDRDYVSSCYSLDYCYFGAERSVVATLGYTF</sequence>
<dbReference type="InterPro" id="IPR012910">
    <property type="entry name" value="Plug_dom"/>
</dbReference>
<dbReference type="PROSITE" id="PS01156">
    <property type="entry name" value="TONB_DEPENDENT_REC_2"/>
    <property type="match status" value="1"/>
</dbReference>
<evidence type="ECO:0000256" key="1">
    <source>
        <dbReference type="ARBA" id="ARBA00004571"/>
    </source>
</evidence>
<dbReference type="InterPro" id="IPR036942">
    <property type="entry name" value="Beta-barrel_TonB_sf"/>
</dbReference>
<keyword evidence="5" id="KW-0410">Iron transport</keyword>
<dbReference type="SUPFAM" id="SSF56935">
    <property type="entry name" value="Porins"/>
    <property type="match status" value="1"/>
</dbReference>
<dbReference type="Pfam" id="PF00593">
    <property type="entry name" value="TonB_dep_Rec_b-barrel"/>
    <property type="match status" value="1"/>
</dbReference>
<dbReference type="AlphaFoldDB" id="A0A172YBF6"/>
<dbReference type="GO" id="GO:0015891">
    <property type="term" value="P:siderophore transport"/>
    <property type="evidence" value="ECO:0007669"/>
    <property type="project" value="InterPro"/>
</dbReference>
<keyword evidence="3 14" id="KW-0813">Transport</keyword>
<organism evidence="19 20">
    <name type="scientific">Halotalea alkalilenta</name>
    <dbReference type="NCBI Taxonomy" id="376489"/>
    <lineage>
        <taxon>Bacteria</taxon>
        <taxon>Pseudomonadati</taxon>
        <taxon>Pseudomonadota</taxon>
        <taxon>Gammaproteobacteria</taxon>
        <taxon>Oceanospirillales</taxon>
        <taxon>Halomonadaceae</taxon>
        <taxon>Halotalea</taxon>
    </lineage>
</organism>
<evidence type="ECO:0000256" key="9">
    <source>
        <dbReference type="ARBA" id="ARBA00023065"/>
    </source>
</evidence>
<dbReference type="GO" id="GO:0015344">
    <property type="term" value="F:siderophore uptake transmembrane transporter activity"/>
    <property type="evidence" value="ECO:0007669"/>
    <property type="project" value="TreeGrafter"/>
</dbReference>
<evidence type="ECO:0000256" key="11">
    <source>
        <dbReference type="ARBA" id="ARBA00023136"/>
    </source>
</evidence>
<dbReference type="InterPro" id="IPR000531">
    <property type="entry name" value="Beta-barrel_TonB"/>
</dbReference>
<evidence type="ECO:0000256" key="3">
    <source>
        <dbReference type="ARBA" id="ARBA00022448"/>
    </source>
</evidence>
<proteinExistence type="inferred from homology"/>
<evidence type="ECO:0000259" key="18">
    <source>
        <dbReference type="SMART" id="SM00965"/>
    </source>
</evidence>
<keyword evidence="6 14" id="KW-0812">Transmembrane</keyword>
<keyword evidence="9" id="KW-0406">Ion transport</keyword>
<dbReference type="PANTHER" id="PTHR32552:SF68">
    <property type="entry name" value="FERRICHROME OUTER MEMBRANE TRANSPORTER_PHAGE RECEPTOR"/>
    <property type="match status" value="1"/>
</dbReference>
<keyword evidence="4 14" id="KW-1134">Transmembrane beta strand</keyword>
<evidence type="ECO:0000256" key="16">
    <source>
        <dbReference type="RuleBase" id="RU003357"/>
    </source>
</evidence>
<dbReference type="Proteomes" id="UP000077875">
    <property type="component" value="Chromosome"/>
</dbReference>
<evidence type="ECO:0000256" key="5">
    <source>
        <dbReference type="ARBA" id="ARBA00022496"/>
    </source>
</evidence>
<evidence type="ECO:0000313" key="19">
    <source>
        <dbReference type="EMBL" id="ANF56581.1"/>
    </source>
</evidence>
<keyword evidence="8" id="KW-0408">Iron</keyword>
<dbReference type="SMART" id="SM00965">
    <property type="entry name" value="STN"/>
    <property type="match status" value="1"/>
</dbReference>
<keyword evidence="7 17" id="KW-0732">Signal</keyword>
<dbReference type="PROSITE" id="PS52016">
    <property type="entry name" value="TONB_DEPENDENT_REC_3"/>
    <property type="match status" value="1"/>
</dbReference>
<dbReference type="InterPro" id="IPR037066">
    <property type="entry name" value="Plug_dom_sf"/>
</dbReference>
<dbReference type="FunFam" id="2.170.130.10:FF:000001">
    <property type="entry name" value="Catecholate siderophore TonB-dependent receptor"/>
    <property type="match status" value="1"/>
</dbReference>
<dbReference type="Pfam" id="PF07715">
    <property type="entry name" value="Plug"/>
    <property type="match status" value="1"/>
</dbReference>
<name>A0A172YBF6_9GAMM</name>
<feature type="signal peptide" evidence="17">
    <location>
        <begin position="1"/>
        <end position="34"/>
    </location>
</feature>
<comment type="similarity">
    <text evidence="2 14 16">Belongs to the TonB-dependent receptor family.</text>
</comment>
<dbReference type="GO" id="GO:0038023">
    <property type="term" value="F:signaling receptor activity"/>
    <property type="evidence" value="ECO:0007669"/>
    <property type="project" value="InterPro"/>
</dbReference>
<keyword evidence="20" id="KW-1185">Reference proteome</keyword>
<reference evidence="19 20" key="1">
    <citation type="submission" date="2016-04" db="EMBL/GenBank/DDBJ databases">
        <title>Complete Genome Sequence of Halotalea alkalilenta IHB B 13600.</title>
        <authorList>
            <person name="Swarnkar M.K."/>
            <person name="Sharma A."/>
            <person name="Kaushal K."/>
            <person name="Soni R."/>
            <person name="Rana S."/>
            <person name="Singh A.K."/>
            <person name="Gulati A."/>
        </authorList>
    </citation>
    <scope>NUCLEOTIDE SEQUENCE [LARGE SCALE GENOMIC DNA]</scope>
    <source>
        <strain evidence="19 20">IHB B 13600</strain>
    </source>
</reference>
<dbReference type="PANTHER" id="PTHR32552">
    <property type="entry name" value="FERRICHROME IRON RECEPTOR-RELATED"/>
    <property type="match status" value="1"/>
</dbReference>
<dbReference type="STRING" id="376489.A5892_03095"/>
<evidence type="ECO:0000256" key="13">
    <source>
        <dbReference type="ARBA" id="ARBA00023237"/>
    </source>
</evidence>
<evidence type="ECO:0000256" key="2">
    <source>
        <dbReference type="ARBA" id="ARBA00009810"/>
    </source>
</evidence>
<feature type="short sequence motif" description="TonB C-terminal box" evidence="15">
    <location>
        <begin position="783"/>
        <end position="800"/>
    </location>
</feature>
<evidence type="ECO:0000256" key="8">
    <source>
        <dbReference type="ARBA" id="ARBA00023004"/>
    </source>
</evidence>
<dbReference type="RefSeq" id="WP_064121559.1">
    <property type="nucleotide sequence ID" value="NZ_CP015243.1"/>
</dbReference>
<dbReference type="EMBL" id="CP015243">
    <property type="protein sequence ID" value="ANF56581.1"/>
    <property type="molecule type" value="Genomic_DNA"/>
</dbReference>
<keyword evidence="12 19" id="KW-0675">Receptor</keyword>
<evidence type="ECO:0000256" key="7">
    <source>
        <dbReference type="ARBA" id="ARBA00022729"/>
    </source>
</evidence>
<dbReference type="CDD" id="cd01347">
    <property type="entry name" value="ligand_gated_channel"/>
    <property type="match status" value="1"/>
</dbReference>
<dbReference type="Gene3D" id="3.55.50.30">
    <property type="match status" value="1"/>
</dbReference>